<keyword evidence="1" id="KW-0472">Membrane</keyword>
<feature type="transmembrane region" description="Helical" evidence="1">
    <location>
        <begin position="129"/>
        <end position="146"/>
    </location>
</feature>
<feature type="transmembrane region" description="Helical" evidence="1">
    <location>
        <begin position="153"/>
        <end position="168"/>
    </location>
</feature>
<keyword evidence="3" id="KW-1185">Reference proteome</keyword>
<feature type="transmembrane region" description="Helical" evidence="1">
    <location>
        <begin position="309"/>
        <end position="332"/>
    </location>
</feature>
<keyword evidence="1" id="KW-0812">Transmembrane</keyword>
<sequence length="592" mass="63331">MVGVALIALVTGAWHVWVAGQQTWIIDDWIYLDRVQTYGFVDYLVQDYNGHVMPGEFLLMWLLTQLFPMSFGAAVAVVGLLSVGAVVTWGLALHELFGPRLRQLVPLAVLSLSPLTLWPSAFWASAIQVLPLLLLTGVAIQQAARVAAGRRRAGWWLVGTYVVALLLWEKALLMLLPVAGVLIFLLGLRGLLRRRTLLAALGGVTAAYLALYAALRDGPVTAPVTWVDEGSYSFPVRVLHLLDYALGVLRDLAVPALYGGPWGSIPIVNDLEHRPPPLLSGTLTAVTVVLMVVGVLVRRRGWVPVLMTLGYAFVASFLILFSIKYAVLGPYALYEDRYFTDLLPVSVLAVSLLICPTRLEVEAGEEAFRSLPAAPKALVSGAGVLLALAAVVSLVVGNLTHWDRIGPNPARHWVDNLRDDLRAAPAGTSVRDARPPEDVFTASYYPEEGLISRMTASLDTAARFNEPGSPIQLVDASGHLVPATITPSVVSTVGPQPDCGYVLAAGLTAEVEIAQALFAYEWGVQVDMFSGIGGQVVVEVDGVSQEFAIPDGMSSTQLVHAGTVDTVTVTMPDAADTGCVTEVHAGELVPAS</sequence>
<proteinExistence type="predicted"/>
<dbReference type="Proteomes" id="UP000198649">
    <property type="component" value="Unassembled WGS sequence"/>
</dbReference>
<gene>
    <name evidence="2" type="ORF">SAMN05216561_103254</name>
</gene>
<feature type="transmembrane region" description="Helical" evidence="1">
    <location>
        <begin position="174"/>
        <end position="192"/>
    </location>
</feature>
<feature type="transmembrane region" description="Helical" evidence="1">
    <location>
        <begin position="377"/>
        <end position="399"/>
    </location>
</feature>
<feature type="transmembrane region" description="Helical" evidence="1">
    <location>
        <begin position="66"/>
        <end position="92"/>
    </location>
</feature>
<evidence type="ECO:0000256" key="1">
    <source>
        <dbReference type="SAM" id="Phobius"/>
    </source>
</evidence>
<evidence type="ECO:0000313" key="2">
    <source>
        <dbReference type="EMBL" id="SFH95135.1"/>
    </source>
</evidence>
<dbReference type="STRING" id="1005945.SAMN05216561_103254"/>
<feature type="transmembrane region" description="Helical" evidence="1">
    <location>
        <begin position="197"/>
        <end position="215"/>
    </location>
</feature>
<feature type="transmembrane region" description="Helical" evidence="1">
    <location>
        <begin position="278"/>
        <end position="297"/>
    </location>
</feature>
<dbReference type="EMBL" id="FOQG01000003">
    <property type="protein sequence ID" value="SFH95135.1"/>
    <property type="molecule type" value="Genomic_DNA"/>
</dbReference>
<keyword evidence="1" id="KW-1133">Transmembrane helix</keyword>
<dbReference type="AlphaFoldDB" id="A0A1I3E847"/>
<evidence type="ECO:0000313" key="3">
    <source>
        <dbReference type="Proteomes" id="UP000198649"/>
    </source>
</evidence>
<evidence type="ECO:0008006" key="4">
    <source>
        <dbReference type="Google" id="ProtNLM"/>
    </source>
</evidence>
<name>A0A1I3E847_9ACTN</name>
<reference evidence="2 3" key="1">
    <citation type="submission" date="2016-10" db="EMBL/GenBank/DDBJ databases">
        <authorList>
            <person name="de Groot N.N."/>
        </authorList>
    </citation>
    <scope>NUCLEOTIDE SEQUENCE [LARGE SCALE GENOMIC DNA]</scope>
    <source>
        <strain evidence="2 3">CGMCC 1.11156</strain>
    </source>
</reference>
<organism evidence="2 3">
    <name type="scientific">Nocardioides psychrotolerans</name>
    <dbReference type="NCBI Taxonomy" id="1005945"/>
    <lineage>
        <taxon>Bacteria</taxon>
        <taxon>Bacillati</taxon>
        <taxon>Actinomycetota</taxon>
        <taxon>Actinomycetes</taxon>
        <taxon>Propionibacteriales</taxon>
        <taxon>Nocardioidaceae</taxon>
        <taxon>Nocardioides</taxon>
    </lineage>
</organism>
<protein>
    <recommendedName>
        <fullName evidence="4">4-amino-4-deoxy-L-arabinose transferase</fullName>
    </recommendedName>
</protein>
<accession>A0A1I3E847</accession>